<feature type="transmembrane region" description="Helical" evidence="1">
    <location>
        <begin position="60"/>
        <end position="77"/>
    </location>
</feature>
<feature type="non-terminal residue" evidence="2">
    <location>
        <position position="1"/>
    </location>
</feature>
<protein>
    <submittedName>
        <fullName evidence="2">Uncharacterized protein</fullName>
    </submittedName>
</protein>
<keyword evidence="1" id="KW-0472">Membrane</keyword>
<gene>
    <name evidence="2" type="ORF">HYV66_00005</name>
</gene>
<comment type="caution">
    <text evidence="2">The sequence shown here is derived from an EMBL/GenBank/DDBJ whole genome shotgun (WGS) entry which is preliminary data.</text>
</comment>
<keyword evidence="1" id="KW-0812">Transmembrane</keyword>
<feature type="transmembrane region" description="Helical" evidence="1">
    <location>
        <begin position="16"/>
        <end position="39"/>
    </location>
</feature>
<organism evidence="2 3">
    <name type="scientific">Candidatus Sungiibacteriota bacterium</name>
    <dbReference type="NCBI Taxonomy" id="2750080"/>
    <lineage>
        <taxon>Bacteria</taxon>
        <taxon>Candidatus Sungiibacteriota</taxon>
    </lineage>
</organism>
<accession>A0A931YD00</accession>
<evidence type="ECO:0000313" key="3">
    <source>
        <dbReference type="Proteomes" id="UP000709672"/>
    </source>
</evidence>
<evidence type="ECO:0000313" key="2">
    <source>
        <dbReference type="EMBL" id="MBI2465609.1"/>
    </source>
</evidence>
<evidence type="ECO:0000256" key="1">
    <source>
        <dbReference type="SAM" id="Phobius"/>
    </source>
</evidence>
<dbReference type="AlphaFoldDB" id="A0A931YD00"/>
<name>A0A931YD00_9BACT</name>
<proteinExistence type="predicted"/>
<dbReference type="Proteomes" id="UP000709672">
    <property type="component" value="Unassembled WGS sequence"/>
</dbReference>
<keyword evidence="1" id="KW-1133">Transmembrane helix</keyword>
<dbReference type="EMBL" id="JACPHQ010000001">
    <property type="protein sequence ID" value="MBI2465609.1"/>
    <property type="molecule type" value="Genomic_DNA"/>
</dbReference>
<reference evidence="2" key="1">
    <citation type="submission" date="2020-07" db="EMBL/GenBank/DDBJ databases">
        <title>Huge and variable diversity of episymbiotic CPR bacteria and DPANN archaea in groundwater ecosystems.</title>
        <authorList>
            <person name="He C.Y."/>
            <person name="Keren R."/>
            <person name="Whittaker M."/>
            <person name="Farag I.F."/>
            <person name="Doudna J."/>
            <person name="Cate J.H.D."/>
            <person name="Banfield J.F."/>
        </authorList>
    </citation>
    <scope>NUCLEOTIDE SEQUENCE</scope>
    <source>
        <strain evidence="2">NC_groundwater_418_Ag_B-0.1um_45_10</strain>
    </source>
</reference>
<sequence>TAGVPLALFFYGYKNFINILSFTGAVLGGLEGLLLIWIWRKSKIKGDRDPEYQLAIPRPLLFLLVLIFLAGVIYQFIY</sequence>